<dbReference type="GO" id="GO:0003676">
    <property type="term" value="F:nucleic acid binding"/>
    <property type="evidence" value="ECO:0007669"/>
    <property type="project" value="InterPro"/>
</dbReference>
<name>Q7VGH0_HELHP</name>
<dbReference type="eggNOG" id="COG0608">
    <property type="taxonomic scope" value="Bacteria"/>
</dbReference>
<dbReference type="PANTHER" id="PTHR30255:SF2">
    <property type="entry name" value="SINGLE-STRANDED-DNA-SPECIFIC EXONUCLEASE RECJ"/>
    <property type="match status" value="1"/>
</dbReference>
<evidence type="ECO:0000313" key="9">
    <source>
        <dbReference type="EMBL" id="AAP77948.1"/>
    </source>
</evidence>
<accession>Q7VGH0</accession>
<dbReference type="InterPro" id="IPR038763">
    <property type="entry name" value="DHH_sf"/>
</dbReference>
<dbReference type="NCBIfam" id="TIGR00644">
    <property type="entry name" value="recJ"/>
    <property type="match status" value="1"/>
</dbReference>
<evidence type="ECO:0000256" key="1">
    <source>
        <dbReference type="ARBA" id="ARBA00005915"/>
    </source>
</evidence>
<dbReference type="InterPro" id="IPR003156">
    <property type="entry name" value="DHHA1_dom"/>
</dbReference>
<evidence type="ECO:0000313" key="10">
    <source>
        <dbReference type="Proteomes" id="UP000002495"/>
    </source>
</evidence>
<dbReference type="InterPro" id="IPR004610">
    <property type="entry name" value="RecJ"/>
</dbReference>
<keyword evidence="10" id="KW-1185">Reference proteome</keyword>
<dbReference type="EMBL" id="AE017125">
    <property type="protein sequence ID" value="AAP77948.1"/>
    <property type="molecule type" value="Genomic_DNA"/>
</dbReference>
<dbReference type="OrthoDB" id="9809852at2"/>
<dbReference type="KEGG" id="hhe:HH_1351"/>
<dbReference type="Proteomes" id="UP000002495">
    <property type="component" value="Chromosome"/>
</dbReference>
<protein>
    <recommendedName>
        <fullName evidence="2">Single-stranded-DNA-specific exonuclease RecJ</fullName>
    </recommendedName>
</protein>
<evidence type="ECO:0000259" key="6">
    <source>
        <dbReference type="Pfam" id="PF01368"/>
    </source>
</evidence>
<proteinExistence type="inferred from homology"/>
<dbReference type="PANTHER" id="PTHR30255">
    <property type="entry name" value="SINGLE-STRANDED-DNA-SPECIFIC EXONUCLEASE RECJ"/>
    <property type="match status" value="1"/>
</dbReference>
<dbReference type="Pfam" id="PF02272">
    <property type="entry name" value="DHHA1"/>
    <property type="match status" value="1"/>
</dbReference>
<dbReference type="Gene3D" id="3.10.310.30">
    <property type="match status" value="1"/>
</dbReference>
<evidence type="ECO:0000259" key="8">
    <source>
        <dbReference type="Pfam" id="PF17768"/>
    </source>
</evidence>
<feature type="domain" description="DHHA1" evidence="7">
    <location>
        <begin position="313"/>
        <end position="404"/>
    </location>
</feature>
<dbReference type="InterPro" id="IPR041122">
    <property type="entry name" value="RecJ_OB"/>
</dbReference>
<dbReference type="STRING" id="235279.HH_1351"/>
<dbReference type="InterPro" id="IPR051673">
    <property type="entry name" value="SSDNA_exonuclease_RecJ"/>
</dbReference>
<sequence>MRQIDKDTLLQMLLERDLEQGIATLRDLPKPDSLTHALTGAQKVVECMNKGQEILVVGDYDADGICASALMCRFFERLGYEKFRLVIPHRFIDGYGVSAALLEKYANNASIVVSVDNGINAFCAGDWCKEHNIVFIITDHHTPANTLPQADVIIDPYMADCSFIQKSICGAVVAWYFCAAIKQILGASIDMGEFLEYLALASIADIMPLVGINRILVKKGIERLRNSSSPLALLIRSKLKTINAENLAFSIVPLLNCAGRMANANLALDFLLAPSVVDALRIYDKLFELNVQRKSVQSEILSLAQMPNIESEHIIVSYGEDWHEGVLGIVASSLAQEKGKSAFVLSYSNGILKGSGRSFGGLNLIASITPLSKHLLRFGGHSGAVGISLELEQLEGFINALESALIFDDIKENAILGVIESASINEELLAICERFEPFGEGNPKPIFLCENLQIQSLKPLGRDKKHLSYILNDKSNGVLLEAIEFFVPQMREIGQSGNVQFELMRDDYNNKVKMKILQFDVS</sequence>
<dbReference type="AlphaFoldDB" id="Q7VGH0"/>
<organism evidence="9 10">
    <name type="scientific">Helicobacter hepaticus (strain ATCC 51449 / 3B1)</name>
    <dbReference type="NCBI Taxonomy" id="235279"/>
    <lineage>
        <taxon>Bacteria</taxon>
        <taxon>Pseudomonadati</taxon>
        <taxon>Campylobacterota</taxon>
        <taxon>Epsilonproteobacteria</taxon>
        <taxon>Campylobacterales</taxon>
        <taxon>Helicobacteraceae</taxon>
        <taxon>Helicobacter</taxon>
    </lineage>
</organism>
<feature type="domain" description="DDH" evidence="6">
    <location>
        <begin position="54"/>
        <end position="183"/>
    </location>
</feature>
<dbReference type="GO" id="GO:0008409">
    <property type="term" value="F:5'-3' exonuclease activity"/>
    <property type="evidence" value="ECO:0007669"/>
    <property type="project" value="InterPro"/>
</dbReference>
<dbReference type="GO" id="GO:0006310">
    <property type="term" value="P:DNA recombination"/>
    <property type="evidence" value="ECO:0007669"/>
    <property type="project" value="InterPro"/>
</dbReference>
<evidence type="ECO:0000256" key="5">
    <source>
        <dbReference type="ARBA" id="ARBA00022839"/>
    </source>
</evidence>
<keyword evidence="4" id="KW-0378">Hydrolase</keyword>
<reference evidence="9 10" key="1">
    <citation type="journal article" date="2003" name="Proc. Natl. Acad. Sci. U.S.A.">
        <title>The complete genome sequence of the carcinogenic bacterium Helicobacter hepaticus.</title>
        <authorList>
            <person name="Suerbaum S."/>
            <person name="Josenhans C."/>
            <person name="Sterzenbach T."/>
            <person name="Drescher B."/>
            <person name="Brandt P."/>
            <person name="Bell M."/>
            <person name="Droege M."/>
            <person name="Fartmann B."/>
            <person name="Fischer H.-P."/>
            <person name="Ge Z."/>
            <person name="Hoerster A."/>
            <person name="Holland R."/>
            <person name="Klein K."/>
            <person name="Koenig J."/>
            <person name="Macko L."/>
            <person name="Mendz G.L."/>
            <person name="Nyakatura G."/>
            <person name="Schauer D.B."/>
            <person name="Shen Z."/>
            <person name="Weber J."/>
            <person name="Frosch M."/>
            <person name="Fox J.G."/>
        </authorList>
    </citation>
    <scope>NUCLEOTIDE SEQUENCE [LARGE SCALE GENOMIC DNA]</scope>
    <source>
        <strain evidence="10">ATCC 51449 / 3B1</strain>
    </source>
</reference>
<dbReference type="RefSeq" id="WP_011116191.1">
    <property type="nucleotide sequence ID" value="NC_004917.1"/>
</dbReference>
<feature type="domain" description="RecJ OB" evidence="8">
    <location>
        <begin position="419"/>
        <end position="516"/>
    </location>
</feature>
<comment type="similarity">
    <text evidence="1">Belongs to the RecJ family.</text>
</comment>
<keyword evidence="3" id="KW-0540">Nuclease</keyword>
<dbReference type="Pfam" id="PF17768">
    <property type="entry name" value="RecJ_OB"/>
    <property type="match status" value="1"/>
</dbReference>
<gene>
    <name evidence="9" type="primary">recJ</name>
    <name evidence="9" type="ordered locus">HH_1351</name>
</gene>
<keyword evidence="5 9" id="KW-0269">Exonuclease</keyword>
<dbReference type="GO" id="GO:0006281">
    <property type="term" value="P:DNA repair"/>
    <property type="evidence" value="ECO:0007669"/>
    <property type="project" value="InterPro"/>
</dbReference>
<dbReference type="SUPFAM" id="SSF64182">
    <property type="entry name" value="DHH phosphoesterases"/>
    <property type="match status" value="1"/>
</dbReference>
<dbReference type="Gene3D" id="3.90.1640.30">
    <property type="match status" value="1"/>
</dbReference>
<evidence type="ECO:0000256" key="2">
    <source>
        <dbReference type="ARBA" id="ARBA00019841"/>
    </source>
</evidence>
<evidence type="ECO:0000256" key="4">
    <source>
        <dbReference type="ARBA" id="ARBA00022801"/>
    </source>
</evidence>
<dbReference type="HOGENOM" id="CLU_009736_5_3_7"/>
<dbReference type="Pfam" id="PF01368">
    <property type="entry name" value="DHH"/>
    <property type="match status" value="1"/>
</dbReference>
<evidence type="ECO:0000259" key="7">
    <source>
        <dbReference type="Pfam" id="PF02272"/>
    </source>
</evidence>
<dbReference type="InterPro" id="IPR001667">
    <property type="entry name" value="DDH_dom"/>
</dbReference>
<evidence type="ECO:0000256" key="3">
    <source>
        <dbReference type="ARBA" id="ARBA00022722"/>
    </source>
</evidence>